<evidence type="ECO:0000313" key="1">
    <source>
        <dbReference type="EMBL" id="KAF2888989.1"/>
    </source>
</evidence>
<dbReference type="AlphaFoldDB" id="A0A8K0G7I5"/>
<sequence>KDKSLREEHQKAVQGFDLKNRTFCTQIFDLQYVLYLTDQNVPLRPDKLDDVSDDELVPQACANELDDGSDDYDPDLN</sequence>
<gene>
    <name evidence="1" type="ORF">ILUMI_17184</name>
</gene>
<evidence type="ECO:0000313" key="2">
    <source>
        <dbReference type="Proteomes" id="UP000801492"/>
    </source>
</evidence>
<feature type="non-terminal residue" evidence="1">
    <location>
        <position position="1"/>
    </location>
</feature>
<reference evidence="1" key="1">
    <citation type="submission" date="2019-08" db="EMBL/GenBank/DDBJ databases">
        <title>The genome of the North American firefly Photinus pyralis.</title>
        <authorList>
            <consortium name="Photinus pyralis genome working group"/>
            <person name="Fallon T.R."/>
            <person name="Sander Lower S.E."/>
            <person name="Weng J.-K."/>
        </authorList>
    </citation>
    <scope>NUCLEOTIDE SEQUENCE</scope>
    <source>
        <strain evidence="1">TRF0915ILg1</strain>
        <tissue evidence="1">Whole body</tissue>
    </source>
</reference>
<proteinExistence type="predicted"/>
<name>A0A8K0G7I5_IGNLU</name>
<dbReference type="EMBL" id="VTPC01072026">
    <property type="protein sequence ID" value="KAF2888989.1"/>
    <property type="molecule type" value="Genomic_DNA"/>
</dbReference>
<organism evidence="1 2">
    <name type="scientific">Ignelater luminosus</name>
    <name type="common">Cucubano</name>
    <name type="synonym">Pyrophorus luminosus</name>
    <dbReference type="NCBI Taxonomy" id="2038154"/>
    <lineage>
        <taxon>Eukaryota</taxon>
        <taxon>Metazoa</taxon>
        <taxon>Ecdysozoa</taxon>
        <taxon>Arthropoda</taxon>
        <taxon>Hexapoda</taxon>
        <taxon>Insecta</taxon>
        <taxon>Pterygota</taxon>
        <taxon>Neoptera</taxon>
        <taxon>Endopterygota</taxon>
        <taxon>Coleoptera</taxon>
        <taxon>Polyphaga</taxon>
        <taxon>Elateriformia</taxon>
        <taxon>Elateroidea</taxon>
        <taxon>Elateridae</taxon>
        <taxon>Agrypninae</taxon>
        <taxon>Pyrophorini</taxon>
        <taxon>Ignelater</taxon>
    </lineage>
</organism>
<dbReference type="Proteomes" id="UP000801492">
    <property type="component" value="Unassembled WGS sequence"/>
</dbReference>
<protein>
    <submittedName>
        <fullName evidence="1">Uncharacterized protein</fullName>
    </submittedName>
</protein>
<keyword evidence="2" id="KW-1185">Reference proteome</keyword>
<accession>A0A8K0G7I5</accession>
<comment type="caution">
    <text evidence="1">The sequence shown here is derived from an EMBL/GenBank/DDBJ whole genome shotgun (WGS) entry which is preliminary data.</text>
</comment>